<dbReference type="PROSITE" id="PS50883">
    <property type="entry name" value="EAL"/>
    <property type="match status" value="1"/>
</dbReference>
<dbReference type="InterPro" id="IPR035919">
    <property type="entry name" value="EAL_sf"/>
</dbReference>
<name>A0ABY9H546_9GAMM</name>
<keyword evidence="3" id="KW-1185">Reference proteome</keyword>
<dbReference type="EMBL" id="CP131913">
    <property type="protein sequence ID" value="WLI73435.1"/>
    <property type="molecule type" value="Genomic_DNA"/>
</dbReference>
<accession>A0ABY9H546</accession>
<dbReference type="Proteomes" id="UP001235344">
    <property type="component" value="Chromosome"/>
</dbReference>
<protein>
    <recommendedName>
        <fullName evidence="1">EAL domain-containing protein</fullName>
    </recommendedName>
</protein>
<dbReference type="Gene3D" id="3.20.20.450">
    <property type="entry name" value="EAL domain"/>
    <property type="match status" value="1"/>
</dbReference>
<dbReference type="RefSeq" id="WP_305501102.1">
    <property type="nucleotide sequence ID" value="NZ_CP131913.1"/>
</dbReference>
<gene>
    <name evidence="2" type="ORF">B6N23_00320</name>
</gene>
<reference evidence="2 3" key="1">
    <citation type="submission" date="2023-08" db="EMBL/GenBank/DDBJ databases">
        <title>Transcriptome Analysis of Halomonas alkalicola CICC 11012s to Identify the Genes Involved in Alkaline Tolerances.</title>
        <authorList>
            <person name="Zhai L."/>
        </authorList>
    </citation>
    <scope>NUCLEOTIDE SEQUENCE [LARGE SCALE GENOMIC DNA]</scope>
    <source>
        <strain evidence="2 3">CICC 11012s</strain>
    </source>
</reference>
<dbReference type="InterPro" id="IPR001633">
    <property type="entry name" value="EAL_dom"/>
</dbReference>
<feature type="domain" description="EAL" evidence="1">
    <location>
        <begin position="1"/>
        <end position="63"/>
    </location>
</feature>
<proteinExistence type="predicted"/>
<organism evidence="2 3">
    <name type="scientific">Halomonas alkalicola</name>
    <dbReference type="NCBI Taxonomy" id="1930622"/>
    <lineage>
        <taxon>Bacteria</taxon>
        <taxon>Pseudomonadati</taxon>
        <taxon>Pseudomonadota</taxon>
        <taxon>Gammaproteobacteria</taxon>
        <taxon>Oceanospirillales</taxon>
        <taxon>Halomonadaceae</taxon>
        <taxon>Halomonas</taxon>
    </lineage>
</organism>
<dbReference type="SUPFAM" id="SSF141868">
    <property type="entry name" value="EAL domain-like"/>
    <property type="match status" value="1"/>
</dbReference>
<evidence type="ECO:0000259" key="1">
    <source>
        <dbReference type="PROSITE" id="PS50883"/>
    </source>
</evidence>
<evidence type="ECO:0000313" key="2">
    <source>
        <dbReference type="EMBL" id="WLI73435.1"/>
    </source>
</evidence>
<sequence>MAVNISSLQFRRGGLEEVKAALNASGLPAECLDGADQAIELIDQPKALGVHVALNDFDTGSPA</sequence>
<evidence type="ECO:0000313" key="3">
    <source>
        <dbReference type="Proteomes" id="UP001235344"/>
    </source>
</evidence>